<dbReference type="RefSeq" id="WP_205209570.1">
    <property type="nucleotide sequence ID" value="NZ_JAFFZO010000007.1"/>
</dbReference>
<proteinExistence type="predicted"/>
<reference evidence="1 2" key="1">
    <citation type="submission" date="2021-02" db="EMBL/GenBank/DDBJ databases">
        <title>A novel species of genus Amphritea isolated from a fishpond in China.</title>
        <authorList>
            <person name="Lu H."/>
        </authorList>
    </citation>
    <scope>NUCLEOTIDE SEQUENCE [LARGE SCALE GENOMIC DNA]</scope>
    <source>
        <strain evidence="1 2">RP18W</strain>
    </source>
</reference>
<gene>
    <name evidence="1" type="ORF">JW498_08650</name>
</gene>
<comment type="caution">
    <text evidence="1">The sequence shown here is derived from an EMBL/GenBank/DDBJ whole genome shotgun (WGS) entry which is preliminary data.</text>
</comment>
<accession>A0ABS2W7R1</accession>
<dbReference type="Proteomes" id="UP000760472">
    <property type="component" value="Unassembled WGS sequence"/>
</dbReference>
<dbReference type="EMBL" id="JAFFZP010000010">
    <property type="protein sequence ID" value="MBN0987427.1"/>
    <property type="molecule type" value="Genomic_DNA"/>
</dbReference>
<keyword evidence="2" id="KW-1185">Reference proteome</keyword>
<evidence type="ECO:0000313" key="2">
    <source>
        <dbReference type="Proteomes" id="UP000760472"/>
    </source>
</evidence>
<protein>
    <submittedName>
        <fullName evidence="1">Uncharacterized protein</fullName>
    </submittedName>
</protein>
<name>A0ABS2W7R1_9GAMM</name>
<evidence type="ECO:0000313" key="1">
    <source>
        <dbReference type="EMBL" id="MBN0987427.1"/>
    </source>
</evidence>
<organism evidence="1 2">
    <name type="scientific">Amphritea pacifica</name>
    <dbReference type="NCBI Taxonomy" id="2811233"/>
    <lineage>
        <taxon>Bacteria</taxon>
        <taxon>Pseudomonadati</taxon>
        <taxon>Pseudomonadota</taxon>
        <taxon>Gammaproteobacteria</taxon>
        <taxon>Oceanospirillales</taxon>
        <taxon>Oceanospirillaceae</taxon>
        <taxon>Amphritea</taxon>
    </lineage>
</organism>
<sequence>MRNVLISLILAGIGIAAYLYLNPAQLAQTPPPEVRQDELSKMAVQRETEKAQRHIDNLTAAPEQAIEIGTANNFVTQDQLLKLPTDLATAIAATEAVKEGDAKTYGINLEQIGNSVHPQHKAVPTSQLPLADQIRLKELLNNPDNPAGTLFYIHGVSDADKQGLWGIIQSGLIDTFAKGIQLKAQLISADIPQEADERLPNSTSSFLGSILDKKVKDTYVYNYHKGILGQNPNLITPGQELIVVTFSQDELIDIYNHFAHQ</sequence>